<reference evidence="2" key="1">
    <citation type="submission" date="2007-04" db="EMBL/GenBank/DDBJ databases">
        <authorList>
            <consortium name="The Broad Institute Genome Sequencing Platform"/>
            <person name="Birren B."/>
            <person name="Lander E."/>
            <person name="Galagan J."/>
            <person name="Nusbaum C."/>
            <person name="Devon K."/>
            <person name="Ma L.-J."/>
            <person name="Jaffe D."/>
            <person name="Butler J."/>
            <person name="Alvarez P."/>
            <person name="Gnerre S."/>
            <person name="Grabherr M."/>
            <person name="Kleber M."/>
            <person name="Mauceli E."/>
            <person name="Brockman W."/>
            <person name="MacCallum I.A."/>
            <person name="Young S."/>
            <person name="LaButti K."/>
            <person name="DeCaprio D."/>
            <person name="Crawford M."/>
            <person name="Koehrsen M."/>
            <person name="Engels R."/>
            <person name="Montgomery P."/>
            <person name="Pearson M."/>
            <person name="Howarth C."/>
            <person name="Larson L."/>
            <person name="White J."/>
            <person name="O'Leary S."/>
            <person name="Kodira C."/>
            <person name="Zeng Q."/>
            <person name="Yandava C."/>
            <person name="Alvarado L."/>
            <person name="Kistler C."/>
            <person name="Shim W.-B."/>
            <person name="Kang S."/>
            <person name="Woloshuk C."/>
        </authorList>
    </citation>
    <scope>NUCLEOTIDE SEQUENCE</scope>
    <source>
        <strain evidence="2">4287</strain>
    </source>
</reference>
<dbReference type="GeneID" id="28956539"/>
<gene>
    <name evidence="2" type="ORF">FOXG_15486</name>
</gene>
<dbReference type="EMBL" id="DS231723">
    <property type="protein sequence ID" value="KNB17715.1"/>
    <property type="molecule type" value="Genomic_DNA"/>
</dbReference>
<organism evidence="2 3">
    <name type="scientific">Fusarium oxysporum f. sp. lycopersici (strain 4287 / CBS 123668 / FGSC 9935 / NRRL 34936)</name>
    <name type="common">Fusarium vascular wilt of tomato</name>
    <dbReference type="NCBI Taxonomy" id="426428"/>
    <lineage>
        <taxon>Eukaryota</taxon>
        <taxon>Fungi</taxon>
        <taxon>Dikarya</taxon>
        <taxon>Ascomycota</taxon>
        <taxon>Pezizomycotina</taxon>
        <taxon>Sordariomycetes</taxon>
        <taxon>Hypocreomycetidae</taxon>
        <taxon>Hypocreales</taxon>
        <taxon>Nectriaceae</taxon>
        <taxon>Fusarium</taxon>
        <taxon>Fusarium oxysporum species complex</taxon>
    </lineage>
</organism>
<dbReference type="KEGG" id="fox:FOXG_15486"/>
<sequence>MAVISSAEKDVSRSGDAVEHHEVAGDGHQPPKELSSEAADRGQGISGYEGLTPWETIKKFKMNAAVCFAVTLSAATDGYQIGYVFHITPTLLALVLLRTATNARLAQTHRKHHCKLGFRRAVRYSAHRGGCCPGVVCSECVELYRIRRSSRRNGNIAFPLGQVWQKSSHVLVMVPSRHQRHTRVCC</sequence>
<evidence type="ECO:0000313" key="2">
    <source>
        <dbReference type="EMBL" id="KNB17715.1"/>
    </source>
</evidence>
<name>A0A0J9W4B2_FUSO4</name>
<dbReference type="Proteomes" id="UP000009097">
    <property type="component" value="Unassembled WGS sequence"/>
</dbReference>
<dbReference type="VEuPathDB" id="FungiDB:FOXG_15486"/>
<feature type="compositionally biased region" description="Basic and acidic residues" evidence="1">
    <location>
        <begin position="7"/>
        <end position="40"/>
    </location>
</feature>
<dbReference type="AlphaFoldDB" id="A0A0J9W4B2"/>
<proteinExistence type="predicted"/>
<accession>A0A0J9W4B2</accession>
<feature type="region of interest" description="Disordered" evidence="1">
    <location>
        <begin position="1"/>
        <end position="45"/>
    </location>
</feature>
<protein>
    <submittedName>
        <fullName evidence="2">Uncharacterized protein</fullName>
    </submittedName>
</protein>
<reference evidence="2" key="2">
    <citation type="journal article" date="2010" name="Nature">
        <title>Comparative genomics reveals mobile pathogenicity chromosomes in Fusarium.</title>
        <authorList>
            <person name="Ma L.J."/>
            <person name="van der Does H.C."/>
            <person name="Borkovich K.A."/>
            <person name="Coleman J.J."/>
            <person name="Daboussi M.J."/>
            <person name="Di Pietro A."/>
            <person name="Dufresne M."/>
            <person name="Freitag M."/>
            <person name="Grabherr M."/>
            <person name="Henrissat B."/>
            <person name="Houterman P.M."/>
            <person name="Kang S."/>
            <person name="Shim W.B."/>
            <person name="Woloshuk C."/>
            <person name="Xie X."/>
            <person name="Xu J.R."/>
            <person name="Antoniw J."/>
            <person name="Baker S.E."/>
            <person name="Bluhm B.H."/>
            <person name="Breakspear A."/>
            <person name="Brown D.W."/>
            <person name="Butchko R.A."/>
            <person name="Chapman S."/>
            <person name="Coulson R."/>
            <person name="Coutinho P.M."/>
            <person name="Danchin E.G."/>
            <person name="Diener A."/>
            <person name="Gale L.R."/>
            <person name="Gardiner D.M."/>
            <person name="Goff S."/>
            <person name="Hammond-Kosack K.E."/>
            <person name="Hilburn K."/>
            <person name="Hua-Van A."/>
            <person name="Jonkers W."/>
            <person name="Kazan K."/>
            <person name="Kodira C.D."/>
            <person name="Koehrsen M."/>
            <person name="Kumar L."/>
            <person name="Lee Y.H."/>
            <person name="Li L."/>
            <person name="Manners J.M."/>
            <person name="Miranda-Saavedra D."/>
            <person name="Mukherjee M."/>
            <person name="Park G."/>
            <person name="Park J."/>
            <person name="Park S.Y."/>
            <person name="Proctor R.H."/>
            <person name="Regev A."/>
            <person name="Ruiz-Roldan M.C."/>
            <person name="Sain D."/>
            <person name="Sakthikumar S."/>
            <person name="Sykes S."/>
            <person name="Schwartz D.C."/>
            <person name="Turgeon B.G."/>
            <person name="Wapinski I."/>
            <person name="Yoder O."/>
            <person name="Young S."/>
            <person name="Zeng Q."/>
            <person name="Zhou S."/>
            <person name="Galagan J."/>
            <person name="Cuomo C.A."/>
            <person name="Kistler H.C."/>
            <person name="Rep M."/>
        </authorList>
    </citation>
    <scope>NUCLEOTIDE SEQUENCE [LARGE SCALE GENOMIC DNA]</scope>
    <source>
        <strain evidence="2">4287</strain>
    </source>
</reference>
<evidence type="ECO:0000313" key="3">
    <source>
        <dbReference type="Proteomes" id="UP000009097"/>
    </source>
</evidence>
<evidence type="ECO:0000256" key="1">
    <source>
        <dbReference type="SAM" id="MobiDB-lite"/>
    </source>
</evidence>
<dbReference type="RefSeq" id="XP_018255760.1">
    <property type="nucleotide sequence ID" value="XM_018395596.1"/>
</dbReference>